<feature type="transmembrane region" description="Helical" evidence="6">
    <location>
        <begin position="108"/>
        <end position="127"/>
    </location>
</feature>
<proteinExistence type="inferred from homology"/>
<dbReference type="GO" id="GO:0016020">
    <property type="term" value="C:membrane"/>
    <property type="evidence" value="ECO:0007669"/>
    <property type="project" value="UniProtKB-SubCell"/>
</dbReference>
<evidence type="ECO:0000259" key="7">
    <source>
        <dbReference type="Pfam" id="PF20684"/>
    </source>
</evidence>
<feature type="non-terminal residue" evidence="8">
    <location>
        <position position="256"/>
    </location>
</feature>
<dbReference type="EMBL" id="KV441554">
    <property type="protein sequence ID" value="OAG04040.1"/>
    <property type="molecule type" value="Genomic_DNA"/>
</dbReference>
<feature type="transmembrane region" description="Helical" evidence="6">
    <location>
        <begin position="193"/>
        <end position="211"/>
    </location>
</feature>
<evidence type="ECO:0000256" key="1">
    <source>
        <dbReference type="ARBA" id="ARBA00004141"/>
    </source>
</evidence>
<dbReference type="PANTHER" id="PTHR33048:SF96">
    <property type="entry name" value="INTEGRAL MEMBRANE PROTEIN"/>
    <property type="match status" value="1"/>
</dbReference>
<dbReference type="InterPro" id="IPR049326">
    <property type="entry name" value="Rhodopsin_dom_fungi"/>
</dbReference>
<reference evidence="8 9" key="1">
    <citation type="submission" date="2016-05" db="EMBL/GenBank/DDBJ databases">
        <title>Comparative analysis of secretome profiles of manganese(II)-oxidizing ascomycete fungi.</title>
        <authorList>
            <consortium name="DOE Joint Genome Institute"/>
            <person name="Zeiner C.A."/>
            <person name="Purvine S.O."/>
            <person name="Zink E.M."/>
            <person name="Wu S."/>
            <person name="Pasa-Tolic L."/>
            <person name="Chaput D.L."/>
            <person name="Haridas S."/>
            <person name="Grigoriev I.V."/>
            <person name="Santelli C.M."/>
            <person name="Hansel C.M."/>
        </authorList>
    </citation>
    <scope>NUCLEOTIDE SEQUENCE [LARGE SCALE GENOMIC DNA]</scope>
    <source>
        <strain evidence="8 9">AP3s5-JAC2a</strain>
    </source>
</reference>
<dbReference type="InParanoid" id="A0A177CBG6"/>
<feature type="transmembrane region" description="Helical" evidence="6">
    <location>
        <begin position="80"/>
        <end position="101"/>
    </location>
</feature>
<comment type="subcellular location">
    <subcellularLocation>
        <location evidence="1">Membrane</location>
        <topology evidence="1">Multi-pass membrane protein</topology>
    </subcellularLocation>
</comment>
<evidence type="ECO:0000256" key="3">
    <source>
        <dbReference type="ARBA" id="ARBA00022989"/>
    </source>
</evidence>
<dbReference type="AlphaFoldDB" id="A0A177CBG6"/>
<evidence type="ECO:0000313" key="9">
    <source>
        <dbReference type="Proteomes" id="UP000077069"/>
    </source>
</evidence>
<evidence type="ECO:0000256" key="6">
    <source>
        <dbReference type="SAM" id="Phobius"/>
    </source>
</evidence>
<dbReference type="PANTHER" id="PTHR33048">
    <property type="entry name" value="PTH11-LIKE INTEGRAL MEMBRANE PROTEIN (AFU_ORTHOLOGUE AFUA_5G11245)"/>
    <property type="match status" value="1"/>
</dbReference>
<keyword evidence="4 6" id="KW-0472">Membrane</keyword>
<feature type="transmembrane region" description="Helical" evidence="6">
    <location>
        <begin position="162"/>
        <end position="181"/>
    </location>
</feature>
<comment type="similarity">
    <text evidence="5">Belongs to the SAT4 family.</text>
</comment>
<dbReference type="InterPro" id="IPR052337">
    <property type="entry name" value="SAT4-like"/>
</dbReference>
<feature type="transmembrane region" description="Helical" evidence="6">
    <location>
        <begin position="231"/>
        <end position="250"/>
    </location>
</feature>
<dbReference type="Pfam" id="PF20684">
    <property type="entry name" value="Fung_rhodopsin"/>
    <property type="match status" value="1"/>
</dbReference>
<dbReference type="RefSeq" id="XP_018034405.1">
    <property type="nucleotide sequence ID" value="XM_018173556.1"/>
</dbReference>
<name>A0A177CBG6_9PLEO</name>
<protein>
    <recommendedName>
        <fullName evidence="7">Rhodopsin domain-containing protein</fullName>
    </recommendedName>
</protein>
<feature type="domain" description="Rhodopsin" evidence="7">
    <location>
        <begin position="41"/>
        <end position="255"/>
    </location>
</feature>
<accession>A0A177CBG6</accession>
<keyword evidence="2 6" id="KW-0812">Transmembrane</keyword>
<organism evidence="8 9">
    <name type="scientific">Paraphaeosphaeria sporulosa</name>
    <dbReference type="NCBI Taxonomy" id="1460663"/>
    <lineage>
        <taxon>Eukaryota</taxon>
        <taxon>Fungi</taxon>
        <taxon>Dikarya</taxon>
        <taxon>Ascomycota</taxon>
        <taxon>Pezizomycotina</taxon>
        <taxon>Dothideomycetes</taxon>
        <taxon>Pleosporomycetidae</taxon>
        <taxon>Pleosporales</taxon>
        <taxon>Massarineae</taxon>
        <taxon>Didymosphaeriaceae</taxon>
        <taxon>Paraphaeosphaeria</taxon>
    </lineage>
</organism>
<dbReference type="GeneID" id="28757042"/>
<evidence type="ECO:0000313" key="8">
    <source>
        <dbReference type="EMBL" id="OAG04040.1"/>
    </source>
</evidence>
<evidence type="ECO:0000256" key="4">
    <source>
        <dbReference type="ARBA" id="ARBA00023136"/>
    </source>
</evidence>
<feature type="transmembrane region" description="Helical" evidence="6">
    <location>
        <begin position="15"/>
        <end position="33"/>
    </location>
</feature>
<keyword evidence="9" id="KW-1185">Reference proteome</keyword>
<feature type="transmembrane region" description="Helical" evidence="6">
    <location>
        <begin position="40"/>
        <end position="60"/>
    </location>
</feature>
<sequence>MAVHDAESFARRGEQLESITIASLALSWLMIALRAYTRVFMIYTIYCAFILYIEAHGGGTHVTSVAQLSGLTKRAVGSEATYIATVMMLKISVGILFARIVVQRWQLVVIYTTVAISCISASASFFYCLFRCGPDLDEYVTRQLNSLCTPRVLDRFFAYQHAAFAFSTDCVFVLLPIPLLWNTNMSRKAKFSIGFILSLATLGCVCSAIRFRYVDGLTQIEDFFWNATNISIWSTIEPGVGIMAGCMATLRPLMKC</sequence>
<gene>
    <name evidence="8" type="ORF">CC84DRAFT_1057982</name>
</gene>
<evidence type="ECO:0000256" key="5">
    <source>
        <dbReference type="ARBA" id="ARBA00038359"/>
    </source>
</evidence>
<keyword evidence="3 6" id="KW-1133">Transmembrane helix</keyword>
<evidence type="ECO:0000256" key="2">
    <source>
        <dbReference type="ARBA" id="ARBA00022692"/>
    </source>
</evidence>
<dbReference type="OrthoDB" id="4682787at2759"/>
<dbReference type="Proteomes" id="UP000077069">
    <property type="component" value="Unassembled WGS sequence"/>
</dbReference>